<name>A0ABW4PUN6_9MICO</name>
<dbReference type="Proteomes" id="UP001597280">
    <property type="component" value="Unassembled WGS sequence"/>
</dbReference>
<evidence type="ECO:0000313" key="3">
    <source>
        <dbReference type="EMBL" id="MFD1834002.1"/>
    </source>
</evidence>
<gene>
    <name evidence="3" type="ORF">ACFSDA_02840</name>
</gene>
<feature type="region of interest" description="Disordered" evidence="1">
    <location>
        <begin position="72"/>
        <end position="98"/>
    </location>
</feature>
<reference evidence="4" key="1">
    <citation type="journal article" date="2019" name="Int. J. Syst. Evol. Microbiol.">
        <title>The Global Catalogue of Microorganisms (GCM) 10K type strain sequencing project: providing services to taxonomists for standard genome sequencing and annotation.</title>
        <authorList>
            <consortium name="The Broad Institute Genomics Platform"/>
            <consortium name="The Broad Institute Genome Sequencing Center for Infectious Disease"/>
            <person name="Wu L."/>
            <person name="Ma J."/>
        </authorList>
    </citation>
    <scope>NUCLEOTIDE SEQUENCE [LARGE SCALE GENOMIC DNA]</scope>
    <source>
        <strain evidence="4">JCM 11650</strain>
    </source>
</reference>
<evidence type="ECO:0000256" key="2">
    <source>
        <dbReference type="SAM" id="Phobius"/>
    </source>
</evidence>
<protein>
    <submittedName>
        <fullName evidence="3">Uncharacterized protein</fullName>
    </submittedName>
</protein>
<organism evidence="3 4">
    <name type="scientific">Brachybacterium rhamnosum</name>
    <dbReference type="NCBI Taxonomy" id="173361"/>
    <lineage>
        <taxon>Bacteria</taxon>
        <taxon>Bacillati</taxon>
        <taxon>Actinomycetota</taxon>
        <taxon>Actinomycetes</taxon>
        <taxon>Micrococcales</taxon>
        <taxon>Dermabacteraceae</taxon>
        <taxon>Brachybacterium</taxon>
    </lineage>
</organism>
<keyword evidence="2" id="KW-1133">Transmembrane helix</keyword>
<dbReference type="EMBL" id="JBHUFL010000002">
    <property type="protein sequence ID" value="MFD1834002.1"/>
    <property type="molecule type" value="Genomic_DNA"/>
</dbReference>
<feature type="transmembrane region" description="Helical" evidence="2">
    <location>
        <begin position="30"/>
        <end position="52"/>
    </location>
</feature>
<keyword evidence="2" id="KW-0812">Transmembrane</keyword>
<dbReference type="RefSeq" id="WP_137768908.1">
    <property type="nucleotide sequence ID" value="NZ_BAAAIS010000002.1"/>
</dbReference>
<proteinExistence type="predicted"/>
<comment type="caution">
    <text evidence="3">The sequence shown here is derived from an EMBL/GenBank/DDBJ whole genome shotgun (WGS) entry which is preliminary data.</text>
</comment>
<evidence type="ECO:0000256" key="1">
    <source>
        <dbReference type="SAM" id="MobiDB-lite"/>
    </source>
</evidence>
<keyword evidence="2" id="KW-0472">Membrane</keyword>
<sequence>MNDLLLALTGDPGVTTLLAGNSSGDGSAGILFPFLAGPAVFIAVYLGIYRFYRNTDKRHEFERKTEVSVGNLRSADRRVGSNNRQRSRRMNGSNEDDHLVRVQRIQVR</sequence>
<evidence type="ECO:0000313" key="4">
    <source>
        <dbReference type="Proteomes" id="UP001597280"/>
    </source>
</evidence>
<keyword evidence="4" id="KW-1185">Reference proteome</keyword>
<accession>A0ABW4PUN6</accession>